<dbReference type="InterPro" id="IPR013881">
    <property type="entry name" value="Pre-mRNA_splic_Prp3_dom"/>
</dbReference>
<feature type="region of interest" description="Disordered" evidence="5">
    <location>
        <begin position="1"/>
        <end position="180"/>
    </location>
</feature>
<dbReference type="InterPro" id="IPR027104">
    <property type="entry name" value="Prp3"/>
</dbReference>
<feature type="domain" description="Pre-mRNA-splicing factor 3" evidence="7">
    <location>
        <begin position="196"/>
        <end position="411"/>
    </location>
</feature>
<gene>
    <name evidence="8" type="ORF">PV06_02299</name>
</gene>
<dbReference type="PANTHER" id="PTHR14212:SF0">
    <property type="entry name" value="U4_U6 SMALL NUCLEAR RIBONUCLEOPROTEIN PRP3"/>
    <property type="match status" value="1"/>
</dbReference>
<organism evidence="8 9">
    <name type="scientific">Exophiala oligosperma</name>
    <dbReference type="NCBI Taxonomy" id="215243"/>
    <lineage>
        <taxon>Eukaryota</taxon>
        <taxon>Fungi</taxon>
        <taxon>Dikarya</taxon>
        <taxon>Ascomycota</taxon>
        <taxon>Pezizomycotina</taxon>
        <taxon>Eurotiomycetes</taxon>
        <taxon>Chaetothyriomycetidae</taxon>
        <taxon>Chaetothyriales</taxon>
        <taxon>Herpotrichiellaceae</taxon>
        <taxon>Exophiala</taxon>
    </lineage>
</organism>
<evidence type="ECO:0000256" key="5">
    <source>
        <dbReference type="SAM" id="MobiDB-lite"/>
    </source>
</evidence>
<keyword evidence="9" id="KW-1185">Reference proteome</keyword>
<protein>
    <submittedName>
        <fullName evidence="8">Uncharacterized protein</fullName>
    </submittedName>
</protein>
<feature type="region of interest" description="Disordered" evidence="5">
    <location>
        <begin position="396"/>
        <end position="426"/>
    </location>
</feature>
<feature type="compositionally biased region" description="Low complexity" evidence="5">
    <location>
        <begin position="99"/>
        <end position="119"/>
    </location>
</feature>
<evidence type="ECO:0000256" key="2">
    <source>
        <dbReference type="ARBA" id="ARBA00022664"/>
    </source>
</evidence>
<feature type="compositionally biased region" description="Polar residues" evidence="5">
    <location>
        <begin position="150"/>
        <end position="159"/>
    </location>
</feature>
<dbReference type="Pfam" id="PF06544">
    <property type="entry name" value="Prp3_C"/>
    <property type="match status" value="1"/>
</dbReference>
<name>A0A0D2EFD7_9EURO</name>
<dbReference type="RefSeq" id="XP_016266855.1">
    <property type="nucleotide sequence ID" value="XM_016402958.1"/>
</dbReference>
<evidence type="ECO:0000259" key="7">
    <source>
        <dbReference type="Pfam" id="PF08572"/>
    </source>
</evidence>
<feature type="compositionally biased region" description="Low complexity" evidence="5">
    <location>
        <begin position="70"/>
        <end position="81"/>
    </location>
</feature>
<sequence length="583" mass="65042">MAGKSTKVLKRLHLEDHDDDAQKRARSNDGSPRPTTPATGASGGRPDVNQAIAAAKARAAELKARLNKQSTTPSSAPATASPTPPPSATSSKIAELRARIAAATSRSSTSSQQRDPSSATRTPPVYNDDSSRGRGGLDIGLHPALLADTQPDTQRNQTKARPRFGSGLGNQRTESPAPQKAQLDLSAPTFEELKDNPYFDTSLGPRNVIAKARQSRQLVFNQKGKYIAQAAALRRQAQLEETKRKIAERTRLAGLEEDLNAERGFLVPAPPEIEWWDEGLVDGQSYDVIDDPSKLKIDTPDSIITIYIQHPVLIEPPQEKHIPAPKPMFLTTKEQKKVRRQRRQADLKEKQAKIRLGLEPPPPPKVKKSNLMRVLGEEAVKDPTAVEARVNREIAERQHTHEEANESRKLTKEQRAEKLAHQQEEDAARGIHVRVYKIDSLANGKHRYQVAVNAEQYALTGVVVVHPKLNLVVVEGGEHSIQKYDKLMQSRIRWQEMEAPRAVEQGNREVLAKWLEAEDENGELKDLSTNTCELIFKGEAKQRSFRKWVGARTCETDTQAKDVLSRAKMESFWNLAKSWKKDF</sequence>
<feature type="compositionally biased region" description="Basic and acidic residues" evidence="5">
    <location>
        <begin position="12"/>
        <end position="27"/>
    </location>
</feature>
<keyword evidence="3" id="KW-0508">mRNA splicing</keyword>
<dbReference type="GO" id="GO:0000398">
    <property type="term" value="P:mRNA splicing, via spliceosome"/>
    <property type="evidence" value="ECO:0007669"/>
    <property type="project" value="InterPro"/>
</dbReference>
<evidence type="ECO:0000313" key="8">
    <source>
        <dbReference type="EMBL" id="KIW46639.1"/>
    </source>
</evidence>
<keyword evidence="4" id="KW-0539">Nucleus</keyword>
<comment type="subcellular location">
    <subcellularLocation>
        <location evidence="1">Nucleus</location>
    </subcellularLocation>
</comment>
<evidence type="ECO:0000256" key="4">
    <source>
        <dbReference type="ARBA" id="ARBA00023242"/>
    </source>
</evidence>
<dbReference type="InterPro" id="IPR010541">
    <property type="entry name" value="Prp3_C"/>
</dbReference>
<evidence type="ECO:0000256" key="1">
    <source>
        <dbReference type="ARBA" id="ARBA00004123"/>
    </source>
</evidence>
<evidence type="ECO:0000256" key="3">
    <source>
        <dbReference type="ARBA" id="ARBA00023187"/>
    </source>
</evidence>
<dbReference type="OrthoDB" id="10264544at2759"/>
<feature type="domain" description="Small nuclear ribonucleoprotein Prp3 C-terminal" evidence="6">
    <location>
        <begin position="434"/>
        <end position="576"/>
    </location>
</feature>
<dbReference type="AlphaFoldDB" id="A0A0D2EFD7"/>
<dbReference type="PANTHER" id="PTHR14212">
    <property type="entry name" value="U4/U6-ASSOCIATED RNA SPLICING FACTOR-RELATED"/>
    <property type="match status" value="1"/>
</dbReference>
<dbReference type="EMBL" id="KN847333">
    <property type="protein sequence ID" value="KIW46639.1"/>
    <property type="molecule type" value="Genomic_DNA"/>
</dbReference>
<dbReference type="HOGENOM" id="CLU_015750_2_2_1"/>
<dbReference type="GO" id="GO:0046540">
    <property type="term" value="C:U4/U6 x U5 tri-snRNP complex"/>
    <property type="evidence" value="ECO:0007669"/>
    <property type="project" value="InterPro"/>
</dbReference>
<dbReference type="VEuPathDB" id="FungiDB:PV06_02299"/>
<evidence type="ECO:0000313" key="9">
    <source>
        <dbReference type="Proteomes" id="UP000053342"/>
    </source>
</evidence>
<dbReference type="STRING" id="215243.A0A0D2EFD7"/>
<accession>A0A0D2EFD7</accession>
<reference evidence="8 9" key="1">
    <citation type="submission" date="2015-01" db="EMBL/GenBank/DDBJ databases">
        <title>The Genome Sequence of Exophiala oligosperma CBS72588.</title>
        <authorList>
            <consortium name="The Broad Institute Genomics Platform"/>
            <person name="Cuomo C."/>
            <person name="de Hoog S."/>
            <person name="Gorbushina A."/>
            <person name="Stielow B."/>
            <person name="Teixiera M."/>
            <person name="Abouelleil A."/>
            <person name="Chapman S.B."/>
            <person name="Priest M."/>
            <person name="Young S.K."/>
            <person name="Wortman J."/>
            <person name="Nusbaum C."/>
            <person name="Birren B."/>
        </authorList>
    </citation>
    <scope>NUCLEOTIDE SEQUENCE [LARGE SCALE GENOMIC DNA]</scope>
    <source>
        <strain evidence="8 9">CBS 72588</strain>
    </source>
</reference>
<keyword evidence="2" id="KW-0507">mRNA processing</keyword>
<dbReference type="GeneID" id="27354373"/>
<dbReference type="Pfam" id="PF08572">
    <property type="entry name" value="PRP3"/>
    <property type="match status" value="1"/>
</dbReference>
<dbReference type="Proteomes" id="UP000053342">
    <property type="component" value="Unassembled WGS sequence"/>
</dbReference>
<evidence type="ECO:0000259" key="6">
    <source>
        <dbReference type="Pfam" id="PF06544"/>
    </source>
</evidence>
<dbReference type="CDD" id="cd24162">
    <property type="entry name" value="Prp3_C"/>
    <property type="match status" value="1"/>
</dbReference>
<proteinExistence type="predicted"/>